<dbReference type="SUPFAM" id="SSF53254">
    <property type="entry name" value="Phosphoglycerate mutase-like"/>
    <property type="match status" value="1"/>
</dbReference>
<comment type="similarity">
    <text evidence="2">Belongs to the histidine acid phosphatase family.</text>
</comment>
<dbReference type="PANTHER" id="PTHR11567">
    <property type="entry name" value="ACID PHOSPHATASE-RELATED"/>
    <property type="match status" value="1"/>
</dbReference>
<organism evidence="4 5">
    <name type="scientific">Leptotrombidium deliense</name>
    <dbReference type="NCBI Taxonomy" id="299467"/>
    <lineage>
        <taxon>Eukaryota</taxon>
        <taxon>Metazoa</taxon>
        <taxon>Ecdysozoa</taxon>
        <taxon>Arthropoda</taxon>
        <taxon>Chelicerata</taxon>
        <taxon>Arachnida</taxon>
        <taxon>Acari</taxon>
        <taxon>Acariformes</taxon>
        <taxon>Trombidiformes</taxon>
        <taxon>Prostigmata</taxon>
        <taxon>Anystina</taxon>
        <taxon>Parasitengona</taxon>
        <taxon>Trombiculoidea</taxon>
        <taxon>Trombiculidae</taxon>
        <taxon>Leptotrombidium</taxon>
    </lineage>
</organism>
<dbReference type="Proteomes" id="UP000288716">
    <property type="component" value="Unassembled WGS sequence"/>
</dbReference>
<comment type="catalytic activity">
    <reaction evidence="1">
        <text>a phosphate monoester + H2O = an alcohol + phosphate</text>
        <dbReference type="Rhea" id="RHEA:15017"/>
        <dbReference type="ChEBI" id="CHEBI:15377"/>
        <dbReference type="ChEBI" id="CHEBI:30879"/>
        <dbReference type="ChEBI" id="CHEBI:43474"/>
        <dbReference type="ChEBI" id="CHEBI:67140"/>
        <dbReference type="EC" id="3.1.3.2"/>
    </reaction>
</comment>
<comment type="caution">
    <text evidence="4">The sequence shown here is derived from an EMBL/GenBank/DDBJ whole genome shotgun (WGS) entry which is preliminary data.</text>
</comment>
<dbReference type="GO" id="GO:0003993">
    <property type="term" value="F:acid phosphatase activity"/>
    <property type="evidence" value="ECO:0007669"/>
    <property type="project" value="UniProtKB-EC"/>
</dbReference>
<dbReference type="AlphaFoldDB" id="A0A443S3S0"/>
<proteinExistence type="inferred from homology"/>
<evidence type="ECO:0000313" key="5">
    <source>
        <dbReference type="Proteomes" id="UP000288716"/>
    </source>
</evidence>
<name>A0A443S3S0_9ACAR</name>
<sequence length="358" mass="41460">MTASLKFVLVCVIIAVECANLKHGSKQLKSVILVHRHGDRTPVSTFSGDPNVQYWLYYGLSSLTDQGEQRMKDVGKYFKERYRKIWPSENDVYLRSSMVERCYQSVQCLISGAYNDNFLSNPIPIVNVPTTNDSMLYPSFHCLAFNQETVRVLYLPENVQWYENYKPLASYLTEKCGTCGATLDSVFYLIDNIISSRAHNLPIPVWINETILKQFDDIANHYYAFFCTTELQQRLSAGMFLNEIIKQMNAIQKHRKFQTVKIYSTHDFLIIELLSALGVINPKPPPFGSTIMFEFWSDNNETKNFVRLYYLNDTYSENPHLLNIKSCDGDEFCSFEKFSDQITKFIPDDWVKECGQII</sequence>
<evidence type="ECO:0000313" key="4">
    <source>
        <dbReference type="EMBL" id="RWS22182.1"/>
    </source>
</evidence>
<reference evidence="4 5" key="1">
    <citation type="journal article" date="2018" name="Gigascience">
        <title>Genomes of trombidid mites reveal novel predicted allergens and laterally-transferred genes associated with secondary metabolism.</title>
        <authorList>
            <person name="Dong X."/>
            <person name="Chaisiri K."/>
            <person name="Xia D."/>
            <person name="Armstrong S.D."/>
            <person name="Fang Y."/>
            <person name="Donnelly M.J."/>
            <person name="Kadowaki T."/>
            <person name="McGarry J.W."/>
            <person name="Darby A.C."/>
            <person name="Makepeace B.L."/>
        </authorList>
    </citation>
    <scope>NUCLEOTIDE SEQUENCE [LARGE SCALE GENOMIC DNA]</scope>
    <source>
        <strain evidence="4">UoL-UT</strain>
    </source>
</reference>
<dbReference type="PANTHER" id="PTHR11567:SF19">
    <property type="entry name" value="GH19849P"/>
    <property type="match status" value="1"/>
</dbReference>
<keyword evidence="5" id="KW-1185">Reference proteome</keyword>
<dbReference type="STRING" id="299467.A0A443S3S0"/>
<feature type="chain" id="PRO_5019152355" evidence="3">
    <location>
        <begin position="19"/>
        <end position="358"/>
    </location>
</feature>
<dbReference type="InterPro" id="IPR000560">
    <property type="entry name" value="His_Pase_clade-2"/>
</dbReference>
<keyword evidence="3" id="KW-0732">Signal</keyword>
<dbReference type="Pfam" id="PF00328">
    <property type="entry name" value="His_Phos_2"/>
    <property type="match status" value="1"/>
</dbReference>
<dbReference type="InterPro" id="IPR050645">
    <property type="entry name" value="Histidine_acid_phosphatase"/>
</dbReference>
<dbReference type="EMBL" id="NCKV01009568">
    <property type="protein sequence ID" value="RWS22182.1"/>
    <property type="molecule type" value="Genomic_DNA"/>
</dbReference>
<evidence type="ECO:0000256" key="3">
    <source>
        <dbReference type="SAM" id="SignalP"/>
    </source>
</evidence>
<accession>A0A443S3S0</accession>
<dbReference type="PROSITE" id="PS00616">
    <property type="entry name" value="HIS_ACID_PHOSPHAT_1"/>
    <property type="match status" value="1"/>
</dbReference>
<protein>
    <submittedName>
        <fullName evidence="4">Lysosomal acid phosphatase-like protein 3</fullName>
    </submittedName>
</protein>
<gene>
    <name evidence="4" type="ORF">B4U80_08334</name>
</gene>
<feature type="signal peptide" evidence="3">
    <location>
        <begin position="1"/>
        <end position="18"/>
    </location>
</feature>
<evidence type="ECO:0000256" key="2">
    <source>
        <dbReference type="ARBA" id="ARBA00005375"/>
    </source>
</evidence>
<dbReference type="CDD" id="cd07061">
    <property type="entry name" value="HP_HAP_like"/>
    <property type="match status" value="1"/>
</dbReference>
<dbReference type="VEuPathDB" id="VectorBase:LDEU009858"/>
<dbReference type="OrthoDB" id="6418769at2759"/>
<dbReference type="Gene3D" id="3.40.50.1240">
    <property type="entry name" value="Phosphoglycerate mutase-like"/>
    <property type="match status" value="1"/>
</dbReference>
<dbReference type="InterPro" id="IPR033379">
    <property type="entry name" value="Acid_Pase_AS"/>
</dbReference>
<dbReference type="InterPro" id="IPR029033">
    <property type="entry name" value="His_PPase_superfam"/>
</dbReference>
<evidence type="ECO:0000256" key="1">
    <source>
        <dbReference type="ARBA" id="ARBA00000032"/>
    </source>
</evidence>